<feature type="domain" description="ABC-type glycine betaine transport system substrate-binding" evidence="2">
    <location>
        <begin position="31"/>
        <end position="301"/>
    </location>
</feature>
<proteinExistence type="predicted"/>
<accession>A0A0A1FCI7</accession>
<dbReference type="STRING" id="279058.LT85_3310"/>
<keyword evidence="1" id="KW-0732">Signal</keyword>
<dbReference type="Gene3D" id="3.40.190.120">
    <property type="entry name" value="Osmoprotection protein (prox), domain 2"/>
    <property type="match status" value="1"/>
</dbReference>
<dbReference type="GO" id="GO:0043190">
    <property type="term" value="C:ATP-binding cassette (ABC) transporter complex"/>
    <property type="evidence" value="ECO:0007669"/>
    <property type="project" value="InterPro"/>
</dbReference>
<sequence>MQYLSRAASRVGVLLALLSSLFSMTPASADNLVVGGKNFTEQLILSSMTQQYLSAKGYAVDLKNGLGTTIMRQALESGQIDIVWDYTGTALIVYNKIDEKLDQDQSYEKVKELDAARNLIWLKPSALNNTYALAVPQKRAEEEGLNTIEDLANSINQSHQQDPDKKYLIGVDFEFASRPDGLEPLQALYGFKFGRSEVKQMDAGLVYTALHNDQLNVGLTYSSDGRVQGFNLKLLEDNKGFFPFYSATPIVRKEILDANPQLAEQLNALSAKIDTAKMTEMNKKVDIDQLPIAQVAADFLRAEGLI</sequence>
<dbReference type="GO" id="GO:0022857">
    <property type="term" value="F:transmembrane transporter activity"/>
    <property type="evidence" value="ECO:0007669"/>
    <property type="project" value="InterPro"/>
</dbReference>
<dbReference type="SUPFAM" id="SSF53850">
    <property type="entry name" value="Periplasmic binding protein-like II"/>
    <property type="match status" value="1"/>
</dbReference>
<evidence type="ECO:0000313" key="3">
    <source>
        <dbReference type="EMBL" id="AIY42468.1"/>
    </source>
</evidence>
<dbReference type="HOGENOM" id="CLU_038355_1_0_4"/>
<dbReference type="RefSeq" id="WP_038490759.1">
    <property type="nucleotide sequence ID" value="NZ_CP009962.1"/>
</dbReference>
<dbReference type="AlphaFoldDB" id="A0A0A1FCI7"/>
<feature type="chain" id="PRO_5001974075" evidence="1">
    <location>
        <begin position="30"/>
        <end position="306"/>
    </location>
</feature>
<name>A0A0A1FCI7_9BURK</name>
<dbReference type="Pfam" id="PF04069">
    <property type="entry name" value="OpuAC"/>
    <property type="match status" value="1"/>
</dbReference>
<protein>
    <submittedName>
        <fullName evidence="3">L-proline glycine betaine binding ABC transporter protein ProX</fullName>
    </submittedName>
</protein>
<keyword evidence="4" id="KW-1185">Reference proteome</keyword>
<dbReference type="EMBL" id="CP009962">
    <property type="protein sequence ID" value="AIY42468.1"/>
    <property type="molecule type" value="Genomic_DNA"/>
</dbReference>
<dbReference type="Gene3D" id="3.40.190.10">
    <property type="entry name" value="Periplasmic binding protein-like II"/>
    <property type="match status" value="1"/>
</dbReference>
<dbReference type="OrthoDB" id="9781705at2"/>
<evidence type="ECO:0000313" key="4">
    <source>
        <dbReference type="Proteomes" id="UP000030302"/>
    </source>
</evidence>
<feature type="signal peptide" evidence="1">
    <location>
        <begin position="1"/>
        <end position="29"/>
    </location>
</feature>
<gene>
    <name evidence="3" type="primary">proX</name>
    <name evidence="3" type="ORF">LT85_3310</name>
</gene>
<evidence type="ECO:0000259" key="2">
    <source>
        <dbReference type="Pfam" id="PF04069"/>
    </source>
</evidence>
<organism evidence="3 4">
    <name type="scientific">Collimonas arenae</name>
    <dbReference type="NCBI Taxonomy" id="279058"/>
    <lineage>
        <taxon>Bacteria</taxon>
        <taxon>Pseudomonadati</taxon>
        <taxon>Pseudomonadota</taxon>
        <taxon>Betaproteobacteria</taxon>
        <taxon>Burkholderiales</taxon>
        <taxon>Oxalobacteraceae</taxon>
        <taxon>Collimonas</taxon>
    </lineage>
</organism>
<dbReference type="InterPro" id="IPR007210">
    <property type="entry name" value="ABC_Gly_betaine_transp_sub-bd"/>
</dbReference>
<reference evidence="4" key="1">
    <citation type="journal article" date="2014" name="Soil Biol. Biochem.">
        <title>Structure and function of bacterial communities in ageing soils: Insights from the Mendocino ecological staircase.</title>
        <authorList>
            <person name="Uroz S."/>
            <person name="Tech J.J."/>
            <person name="Sawaya N.A."/>
            <person name="Frey-Klett P."/>
            <person name="Leveau J.H.J."/>
        </authorList>
    </citation>
    <scope>NUCLEOTIDE SEQUENCE [LARGE SCALE GENOMIC DNA]</scope>
    <source>
        <strain evidence="4">Cal35</strain>
    </source>
</reference>
<evidence type="ECO:0000256" key="1">
    <source>
        <dbReference type="SAM" id="SignalP"/>
    </source>
</evidence>
<dbReference type="KEGG" id="care:LT85_3310"/>
<dbReference type="CDD" id="cd13611">
    <property type="entry name" value="PBP2_YehZ"/>
    <property type="match status" value="1"/>
</dbReference>
<dbReference type="Proteomes" id="UP000030302">
    <property type="component" value="Chromosome"/>
</dbReference>